<dbReference type="InterPro" id="IPR015883">
    <property type="entry name" value="Glyco_hydro_20_cat"/>
</dbReference>
<keyword evidence="4 7" id="KW-0378">Hydrolase</keyword>
<evidence type="ECO:0000313" key="13">
    <source>
        <dbReference type="Proteomes" id="UP000799536"/>
    </source>
</evidence>
<dbReference type="AlphaFoldDB" id="A0A9P4JIJ1"/>
<evidence type="ECO:0000256" key="5">
    <source>
        <dbReference type="ARBA" id="ARBA00023180"/>
    </source>
</evidence>
<keyword evidence="5" id="KW-0325">Glycoprotein</keyword>
<protein>
    <recommendedName>
        <fullName evidence="7">Beta-hexosaminidase</fullName>
        <ecNumber evidence="7">3.2.1.52</ecNumber>
    </recommendedName>
</protein>
<evidence type="ECO:0000256" key="9">
    <source>
        <dbReference type="SAM" id="SignalP"/>
    </source>
</evidence>
<sequence>MRGLLAACLASAFSSYAGTAEAVQANPLPKPQDITWGSTGPIAVGNLKFSGPDSDILKKGFQRARKTIFDLKWSPAAVEASIPSFEPFPTAAAAASLAKRAQNYTAGSISTVNVKVADSRARLHHGVDESYTLDISASSPSVEITAKTVYGALHAFTTLQQIIIADNKDRLIVEAPVSIKDKPNYAVRGIMIDSGRNYISKKKIYEQIDGMALSKLNVLHWHIVDAQSWPLEIQAYPQMTKDAYSRRETYNRQTVKDIIQYAAERGVRVIPEIDMPGHANSGWKQVDKSMLACTESWWSNDDWTYHTAVEPNPGQLDILSNKTYEVTGKIFKELSGVFPDQFFHVGGDELHKNCYNFSSTIRDYFANNHTMNDLVQHWVDTAVPNFKRQANKTLVMWEDVAISADAAAHRVPKDIVLQAWNNGLENIANLTRDGYRVIVSSSDFMYLDCGFGGWVGNDPRYNVMVNPNKNDTSILNFNWGGTGGSWCAPYKTWQRIYDYDFTLNLTSTQKSLVLGAIAPLWSEMVDDVVISDRIWPRAAALAELVWSGNRDPKTGAKRTTELTQRILNFREYLVANGIQAQPLMPKFCLQNPHECDLYRDQTALGK</sequence>
<dbReference type="InterPro" id="IPR029019">
    <property type="entry name" value="HEX_eukaryotic_N"/>
</dbReference>
<evidence type="ECO:0000256" key="3">
    <source>
        <dbReference type="ARBA" id="ARBA00022729"/>
    </source>
</evidence>
<feature type="signal peptide" evidence="9">
    <location>
        <begin position="1"/>
        <end position="22"/>
    </location>
</feature>
<dbReference type="EC" id="3.2.1.52" evidence="7"/>
<dbReference type="OrthoDB" id="428480at2759"/>
<keyword evidence="13" id="KW-1185">Reference proteome</keyword>
<dbReference type="GO" id="GO:0030203">
    <property type="term" value="P:glycosaminoglycan metabolic process"/>
    <property type="evidence" value="ECO:0007669"/>
    <property type="project" value="TreeGrafter"/>
</dbReference>
<dbReference type="InterPro" id="IPR017853">
    <property type="entry name" value="GH"/>
</dbReference>
<evidence type="ECO:0000256" key="2">
    <source>
        <dbReference type="ARBA" id="ARBA00006285"/>
    </source>
</evidence>
<comment type="similarity">
    <text evidence="2 7">Belongs to the glycosyl hydrolase 20 family.</text>
</comment>
<dbReference type="Pfam" id="PF00728">
    <property type="entry name" value="Glyco_hydro_20"/>
    <property type="match status" value="1"/>
</dbReference>
<feature type="domain" description="Glycoside hydrolase family 20 catalytic" evidence="10">
    <location>
        <begin position="185"/>
        <end position="548"/>
    </location>
</feature>
<evidence type="ECO:0000256" key="8">
    <source>
        <dbReference type="PIRSR" id="PIRSR001093-1"/>
    </source>
</evidence>
<dbReference type="GO" id="GO:0016231">
    <property type="term" value="F:beta-N-acetylglucosaminidase activity"/>
    <property type="evidence" value="ECO:0007669"/>
    <property type="project" value="TreeGrafter"/>
</dbReference>
<dbReference type="PIRSF" id="PIRSF001093">
    <property type="entry name" value="B-hxosamndse_ab_euk"/>
    <property type="match status" value="1"/>
</dbReference>
<dbReference type="Pfam" id="PF14845">
    <property type="entry name" value="Glycohydro_20b2"/>
    <property type="match status" value="1"/>
</dbReference>
<comment type="caution">
    <text evidence="12">The sequence shown here is derived from an EMBL/GenBank/DDBJ whole genome shotgun (WGS) entry which is preliminary data.</text>
</comment>
<dbReference type="SUPFAM" id="SSF55545">
    <property type="entry name" value="beta-N-acetylhexosaminidase-like domain"/>
    <property type="match status" value="1"/>
</dbReference>
<name>A0A9P4JIJ1_9PLEO</name>
<evidence type="ECO:0000256" key="1">
    <source>
        <dbReference type="ARBA" id="ARBA00001231"/>
    </source>
</evidence>
<dbReference type="GO" id="GO:0016020">
    <property type="term" value="C:membrane"/>
    <property type="evidence" value="ECO:0007669"/>
    <property type="project" value="TreeGrafter"/>
</dbReference>
<keyword evidence="6 7" id="KW-0326">Glycosidase</keyword>
<evidence type="ECO:0000256" key="4">
    <source>
        <dbReference type="ARBA" id="ARBA00022801"/>
    </source>
</evidence>
<feature type="active site" description="Proton donor" evidence="8">
    <location>
        <position position="349"/>
    </location>
</feature>
<gene>
    <name evidence="12" type="ORF">GQ43DRAFT_138618</name>
</gene>
<dbReference type="PANTHER" id="PTHR22600">
    <property type="entry name" value="BETA-HEXOSAMINIDASE"/>
    <property type="match status" value="1"/>
</dbReference>
<organism evidence="12 13">
    <name type="scientific">Delitschia confertaspora ATCC 74209</name>
    <dbReference type="NCBI Taxonomy" id="1513339"/>
    <lineage>
        <taxon>Eukaryota</taxon>
        <taxon>Fungi</taxon>
        <taxon>Dikarya</taxon>
        <taxon>Ascomycota</taxon>
        <taxon>Pezizomycotina</taxon>
        <taxon>Dothideomycetes</taxon>
        <taxon>Pleosporomycetidae</taxon>
        <taxon>Pleosporales</taxon>
        <taxon>Delitschiaceae</taxon>
        <taxon>Delitschia</taxon>
    </lineage>
</organism>
<dbReference type="SUPFAM" id="SSF51445">
    <property type="entry name" value="(Trans)glycosidases"/>
    <property type="match status" value="1"/>
</dbReference>
<dbReference type="PRINTS" id="PR00738">
    <property type="entry name" value="GLHYDRLASE20"/>
</dbReference>
<dbReference type="GO" id="GO:0005975">
    <property type="term" value="P:carbohydrate metabolic process"/>
    <property type="evidence" value="ECO:0007669"/>
    <property type="project" value="InterPro"/>
</dbReference>
<reference evidence="12" key="1">
    <citation type="journal article" date="2020" name="Stud. Mycol.">
        <title>101 Dothideomycetes genomes: a test case for predicting lifestyles and emergence of pathogens.</title>
        <authorList>
            <person name="Haridas S."/>
            <person name="Albert R."/>
            <person name="Binder M."/>
            <person name="Bloem J."/>
            <person name="Labutti K."/>
            <person name="Salamov A."/>
            <person name="Andreopoulos B."/>
            <person name="Baker S."/>
            <person name="Barry K."/>
            <person name="Bills G."/>
            <person name="Bluhm B."/>
            <person name="Cannon C."/>
            <person name="Castanera R."/>
            <person name="Culley D."/>
            <person name="Daum C."/>
            <person name="Ezra D."/>
            <person name="Gonzalez J."/>
            <person name="Henrissat B."/>
            <person name="Kuo A."/>
            <person name="Liang C."/>
            <person name="Lipzen A."/>
            <person name="Lutzoni F."/>
            <person name="Magnuson J."/>
            <person name="Mondo S."/>
            <person name="Nolan M."/>
            <person name="Ohm R."/>
            <person name="Pangilinan J."/>
            <person name="Park H.-J."/>
            <person name="Ramirez L."/>
            <person name="Alfaro M."/>
            <person name="Sun H."/>
            <person name="Tritt A."/>
            <person name="Yoshinaga Y."/>
            <person name="Zwiers L.-H."/>
            <person name="Turgeon B."/>
            <person name="Goodwin S."/>
            <person name="Spatafora J."/>
            <person name="Crous P."/>
            <person name="Grigoriev I."/>
        </authorList>
    </citation>
    <scope>NUCLEOTIDE SEQUENCE</scope>
    <source>
        <strain evidence="12">ATCC 74209</strain>
    </source>
</reference>
<comment type="catalytic activity">
    <reaction evidence="1 7">
        <text>Hydrolysis of terminal non-reducing N-acetyl-D-hexosamine residues in N-acetyl-beta-D-hexosaminides.</text>
        <dbReference type="EC" id="3.2.1.52"/>
    </reaction>
</comment>
<accession>A0A9P4JIJ1</accession>
<dbReference type="InterPro" id="IPR029018">
    <property type="entry name" value="Hex-like_dom2"/>
</dbReference>
<dbReference type="InterPro" id="IPR025705">
    <property type="entry name" value="Beta_hexosaminidase_sua/sub"/>
</dbReference>
<dbReference type="PANTHER" id="PTHR22600:SF26">
    <property type="entry name" value="BETA-N-ACETYLHEXOSAMINIDASE"/>
    <property type="match status" value="1"/>
</dbReference>
<evidence type="ECO:0000259" key="10">
    <source>
        <dbReference type="Pfam" id="PF00728"/>
    </source>
</evidence>
<evidence type="ECO:0000256" key="6">
    <source>
        <dbReference type="ARBA" id="ARBA00023295"/>
    </source>
</evidence>
<dbReference type="Gene3D" id="3.30.379.10">
    <property type="entry name" value="Chitobiase/beta-hexosaminidase domain 2-like"/>
    <property type="match status" value="1"/>
</dbReference>
<evidence type="ECO:0000256" key="7">
    <source>
        <dbReference type="PIRNR" id="PIRNR001093"/>
    </source>
</evidence>
<feature type="chain" id="PRO_5040235560" description="Beta-hexosaminidase" evidence="9">
    <location>
        <begin position="23"/>
        <end position="606"/>
    </location>
</feature>
<dbReference type="Gene3D" id="3.20.20.80">
    <property type="entry name" value="Glycosidases"/>
    <property type="match status" value="1"/>
</dbReference>
<proteinExistence type="inferred from homology"/>
<dbReference type="Proteomes" id="UP000799536">
    <property type="component" value="Unassembled WGS sequence"/>
</dbReference>
<keyword evidence="3 9" id="KW-0732">Signal</keyword>
<dbReference type="FunFam" id="3.20.20.80:FF:000063">
    <property type="entry name" value="Beta-hexosaminidase"/>
    <property type="match status" value="1"/>
</dbReference>
<dbReference type="CDD" id="cd06562">
    <property type="entry name" value="GH20_HexA_HexB-like"/>
    <property type="match status" value="1"/>
</dbReference>
<evidence type="ECO:0000313" key="12">
    <source>
        <dbReference type="EMBL" id="KAF2198914.1"/>
    </source>
</evidence>
<feature type="domain" description="Beta-hexosaminidase eukaryotic type N-terminal" evidence="11">
    <location>
        <begin position="27"/>
        <end position="162"/>
    </location>
</feature>
<evidence type="ECO:0000259" key="11">
    <source>
        <dbReference type="Pfam" id="PF14845"/>
    </source>
</evidence>
<dbReference type="EMBL" id="ML994109">
    <property type="protein sequence ID" value="KAF2198914.1"/>
    <property type="molecule type" value="Genomic_DNA"/>
</dbReference>